<dbReference type="OrthoDB" id="66144at2759"/>
<accession>A0A8K0R5J9</accession>
<dbReference type="GO" id="GO:0008168">
    <property type="term" value="F:methyltransferase activity"/>
    <property type="evidence" value="ECO:0007669"/>
    <property type="project" value="UniProtKB-KW"/>
</dbReference>
<dbReference type="Pfam" id="PF13649">
    <property type="entry name" value="Methyltransf_25"/>
    <property type="match status" value="1"/>
</dbReference>
<dbReference type="Proteomes" id="UP000813461">
    <property type="component" value="Unassembled WGS sequence"/>
</dbReference>
<keyword evidence="2" id="KW-0808">Transferase</keyword>
<dbReference type="AlphaFoldDB" id="A0A8K0R5J9"/>
<dbReference type="PANTHER" id="PTHR43591:SF110">
    <property type="entry name" value="RHODANESE DOMAIN-CONTAINING PROTEIN"/>
    <property type="match status" value="1"/>
</dbReference>
<keyword evidence="2" id="KW-0489">Methyltransferase</keyword>
<dbReference type="EMBL" id="JAGMVJ010000012">
    <property type="protein sequence ID" value="KAH7084315.1"/>
    <property type="molecule type" value="Genomic_DNA"/>
</dbReference>
<sequence>MADITTSILLERVLGAQSTEESCKLYNEWATSYDLDMAEHEFTAPRLVAEAVARSLKTDHLPDQNETLQRLKIVDAGCGTGLVGVELAKLGAKEVDGLDISEGMLDVARKTGAYNDLRLADLTKRLPRNDGTYDALTCCGMFTHGHLGPEPLAEFVRVVKMGGLVVATVLESHWQEKEFQKEVERLRGDGKVAVLEDDVHAYRKDAGGGRILVLQKQ</sequence>
<organism evidence="2 3">
    <name type="scientific">Paraphoma chrysanthemicola</name>
    <dbReference type="NCBI Taxonomy" id="798071"/>
    <lineage>
        <taxon>Eukaryota</taxon>
        <taxon>Fungi</taxon>
        <taxon>Dikarya</taxon>
        <taxon>Ascomycota</taxon>
        <taxon>Pezizomycotina</taxon>
        <taxon>Dothideomycetes</taxon>
        <taxon>Pleosporomycetidae</taxon>
        <taxon>Pleosporales</taxon>
        <taxon>Pleosporineae</taxon>
        <taxon>Phaeosphaeriaceae</taxon>
        <taxon>Paraphoma</taxon>
    </lineage>
</organism>
<dbReference type="PANTHER" id="PTHR43591">
    <property type="entry name" value="METHYLTRANSFERASE"/>
    <property type="match status" value="1"/>
</dbReference>
<evidence type="ECO:0000313" key="3">
    <source>
        <dbReference type="Proteomes" id="UP000813461"/>
    </source>
</evidence>
<dbReference type="CDD" id="cd02440">
    <property type="entry name" value="AdoMet_MTases"/>
    <property type="match status" value="1"/>
</dbReference>
<proteinExistence type="predicted"/>
<dbReference type="InterPro" id="IPR041698">
    <property type="entry name" value="Methyltransf_25"/>
</dbReference>
<dbReference type="Gene3D" id="3.40.50.150">
    <property type="entry name" value="Vaccinia Virus protein VP39"/>
    <property type="match status" value="1"/>
</dbReference>
<evidence type="ECO:0000313" key="2">
    <source>
        <dbReference type="EMBL" id="KAH7084315.1"/>
    </source>
</evidence>
<feature type="domain" description="Methyltransferase" evidence="1">
    <location>
        <begin position="73"/>
        <end position="163"/>
    </location>
</feature>
<gene>
    <name evidence="2" type="ORF">FB567DRAFT_528784</name>
</gene>
<dbReference type="GO" id="GO:0032259">
    <property type="term" value="P:methylation"/>
    <property type="evidence" value="ECO:0007669"/>
    <property type="project" value="UniProtKB-KW"/>
</dbReference>
<keyword evidence="3" id="KW-1185">Reference proteome</keyword>
<protein>
    <submittedName>
        <fullName evidence="2">S-adenosyl-L-methionine-dependent methyltransferase</fullName>
    </submittedName>
</protein>
<reference evidence="2" key="1">
    <citation type="journal article" date="2021" name="Nat. Commun.">
        <title>Genetic determinants of endophytism in the Arabidopsis root mycobiome.</title>
        <authorList>
            <person name="Mesny F."/>
            <person name="Miyauchi S."/>
            <person name="Thiergart T."/>
            <person name="Pickel B."/>
            <person name="Atanasova L."/>
            <person name="Karlsson M."/>
            <person name="Huettel B."/>
            <person name="Barry K.W."/>
            <person name="Haridas S."/>
            <person name="Chen C."/>
            <person name="Bauer D."/>
            <person name="Andreopoulos W."/>
            <person name="Pangilinan J."/>
            <person name="LaButti K."/>
            <person name="Riley R."/>
            <person name="Lipzen A."/>
            <person name="Clum A."/>
            <person name="Drula E."/>
            <person name="Henrissat B."/>
            <person name="Kohler A."/>
            <person name="Grigoriev I.V."/>
            <person name="Martin F.M."/>
            <person name="Hacquard S."/>
        </authorList>
    </citation>
    <scope>NUCLEOTIDE SEQUENCE</scope>
    <source>
        <strain evidence="2">MPI-SDFR-AT-0120</strain>
    </source>
</reference>
<name>A0A8K0R5J9_9PLEO</name>
<dbReference type="InterPro" id="IPR029063">
    <property type="entry name" value="SAM-dependent_MTases_sf"/>
</dbReference>
<evidence type="ECO:0000259" key="1">
    <source>
        <dbReference type="Pfam" id="PF13649"/>
    </source>
</evidence>
<dbReference type="SUPFAM" id="SSF53335">
    <property type="entry name" value="S-adenosyl-L-methionine-dependent methyltransferases"/>
    <property type="match status" value="1"/>
</dbReference>
<comment type="caution">
    <text evidence="2">The sequence shown here is derived from an EMBL/GenBank/DDBJ whole genome shotgun (WGS) entry which is preliminary data.</text>
</comment>